<dbReference type="Pfam" id="PF14065">
    <property type="entry name" value="Pvc16_N"/>
    <property type="match status" value="1"/>
</dbReference>
<dbReference type="EMBL" id="BMIB01000003">
    <property type="protein sequence ID" value="GGH69107.1"/>
    <property type="molecule type" value="Genomic_DNA"/>
</dbReference>
<feature type="domain" description="Pvc16 N-terminal" evidence="1">
    <location>
        <begin position="8"/>
        <end position="173"/>
    </location>
</feature>
<name>A0A917IZ21_9BACT</name>
<dbReference type="AlphaFoldDB" id="A0A917IZ21"/>
<gene>
    <name evidence="2" type="ORF">GCM10011379_26090</name>
</gene>
<dbReference type="Proteomes" id="UP000627292">
    <property type="component" value="Unassembled WGS sequence"/>
</dbReference>
<dbReference type="RefSeq" id="WP_188952889.1">
    <property type="nucleotide sequence ID" value="NZ_BMIB01000003.1"/>
</dbReference>
<accession>A0A917IZ21</accession>
<organism evidence="2 3">
    <name type="scientific">Filimonas zeae</name>
    <dbReference type="NCBI Taxonomy" id="1737353"/>
    <lineage>
        <taxon>Bacteria</taxon>
        <taxon>Pseudomonadati</taxon>
        <taxon>Bacteroidota</taxon>
        <taxon>Chitinophagia</taxon>
        <taxon>Chitinophagales</taxon>
        <taxon>Chitinophagaceae</taxon>
        <taxon>Filimonas</taxon>
    </lineage>
</organism>
<comment type="caution">
    <text evidence="2">The sequence shown here is derived from an EMBL/GenBank/DDBJ whole genome shotgun (WGS) entry which is preliminary data.</text>
</comment>
<evidence type="ECO:0000313" key="3">
    <source>
        <dbReference type="Proteomes" id="UP000627292"/>
    </source>
</evidence>
<reference evidence="2" key="2">
    <citation type="submission" date="2020-09" db="EMBL/GenBank/DDBJ databases">
        <authorList>
            <person name="Sun Q."/>
            <person name="Zhou Y."/>
        </authorList>
    </citation>
    <scope>NUCLEOTIDE SEQUENCE</scope>
    <source>
        <strain evidence="2">CGMCC 1.15290</strain>
    </source>
</reference>
<dbReference type="InterPro" id="IPR025351">
    <property type="entry name" value="Pvc16_N"/>
</dbReference>
<reference evidence="2" key="1">
    <citation type="journal article" date="2014" name="Int. J. Syst. Evol. Microbiol.">
        <title>Complete genome sequence of Corynebacterium casei LMG S-19264T (=DSM 44701T), isolated from a smear-ripened cheese.</title>
        <authorList>
            <consortium name="US DOE Joint Genome Institute (JGI-PGF)"/>
            <person name="Walter F."/>
            <person name="Albersmeier A."/>
            <person name="Kalinowski J."/>
            <person name="Ruckert C."/>
        </authorList>
    </citation>
    <scope>NUCLEOTIDE SEQUENCE</scope>
    <source>
        <strain evidence="2">CGMCC 1.15290</strain>
    </source>
</reference>
<evidence type="ECO:0000313" key="2">
    <source>
        <dbReference type="EMBL" id="GGH69107.1"/>
    </source>
</evidence>
<keyword evidence="3" id="KW-1185">Reference proteome</keyword>
<evidence type="ECO:0000259" key="1">
    <source>
        <dbReference type="Pfam" id="PF14065"/>
    </source>
</evidence>
<sequence length="178" mass="20056">MIYESLTCIAEELNEYFRIRLKIPEEKVLLSSIVNPDGTIALPGENKIALTLVNIEKEPSANKTGLTNSPSVSLTLQVMFVVYFSSNNYSEGLKFLSLIISFMQQKPVFTRANSPALHEGIEKLSVELETHGLERMNNLWAMIGAKYMPSALYRVRMLTYNAEVSREYRPVITGSAME</sequence>
<protein>
    <recommendedName>
        <fullName evidence="1">Pvc16 N-terminal domain-containing protein</fullName>
    </recommendedName>
</protein>
<proteinExistence type="predicted"/>